<dbReference type="AlphaFoldDB" id="A0A426ZJI2"/>
<evidence type="ECO:0000313" key="1">
    <source>
        <dbReference type="EMBL" id="RRT64139.1"/>
    </source>
</evidence>
<evidence type="ECO:0000313" key="2">
    <source>
        <dbReference type="Proteomes" id="UP000287651"/>
    </source>
</evidence>
<reference evidence="1 2" key="1">
    <citation type="journal article" date="2014" name="Agronomy (Basel)">
        <title>A Draft Genome Sequence for Ensete ventricosum, the Drought-Tolerant Tree Against Hunger.</title>
        <authorList>
            <person name="Harrison J."/>
            <person name="Moore K.A."/>
            <person name="Paszkiewicz K."/>
            <person name="Jones T."/>
            <person name="Grant M."/>
            <person name="Ambacheew D."/>
            <person name="Muzemil S."/>
            <person name="Studholme D.J."/>
        </authorList>
    </citation>
    <scope>NUCLEOTIDE SEQUENCE [LARGE SCALE GENOMIC DNA]</scope>
</reference>
<comment type="caution">
    <text evidence="1">The sequence shown here is derived from an EMBL/GenBank/DDBJ whole genome shotgun (WGS) entry which is preliminary data.</text>
</comment>
<sequence length="102" mass="10956">MPCQPYGRCRRPCRLALAGRGRALRAAALCKGPSRSQPPPCRPWLQPAAPCGEIVYPYIPDSDGEDEGGQTSFSLAVSTRWISAAKLLQSDLATLAQREGGE</sequence>
<organism evidence="1 2">
    <name type="scientific">Ensete ventricosum</name>
    <name type="common">Abyssinian banana</name>
    <name type="synonym">Musa ensete</name>
    <dbReference type="NCBI Taxonomy" id="4639"/>
    <lineage>
        <taxon>Eukaryota</taxon>
        <taxon>Viridiplantae</taxon>
        <taxon>Streptophyta</taxon>
        <taxon>Embryophyta</taxon>
        <taxon>Tracheophyta</taxon>
        <taxon>Spermatophyta</taxon>
        <taxon>Magnoliopsida</taxon>
        <taxon>Liliopsida</taxon>
        <taxon>Zingiberales</taxon>
        <taxon>Musaceae</taxon>
        <taxon>Ensete</taxon>
    </lineage>
</organism>
<dbReference type="EMBL" id="AMZH03006312">
    <property type="protein sequence ID" value="RRT64139.1"/>
    <property type="molecule type" value="Genomic_DNA"/>
</dbReference>
<name>A0A426ZJI2_ENSVE</name>
<gene>
    <name evidence="1" type="ORF">B296_00013544</name>
</gene>
<dbReference type="Proteomes" id="UP000287651">
    <property type="component" value="Unassembled WGS sequence"/>
</dbReference>
<proteinExistence type="predicted"/>
<protein>
    <submittedName>
        <fullName evidence="1">Uncharacterized protein</fullName>
    </submittedName>
</protein>
<accession>A0A426ZJI2</accession>